<gene>
    <name evidence="1" type="ORF">K4L44_10565</name>
</gene>
<reference evidence="1" key="1">
    <citation type="submission" date="2021-08" db="EMBL/GenBank/DDBJ databases">
        <title>Novel anaerobic bacterium isolated from sea squirt in East Sea, Republic of Korea.</title>
        <authorList>
            <person name="Nguyen T.H."/>
            <person name="Li Z."/>
            <person name="Lee Y.-J."/>
            <person name="Ko J."/>
            <person name="Kim S.-G."/>
        </authorList>
    </citation>
    <scope>NUCLEOTIDE SEQUENCE</scope>
    <source>
        <strain evidence="1">KCTC 25031</strain>
    </source>
</reference>
<dbReference type="EMBL" id="CP081303">
    <property type="protein sequence ID" value="QZE13031.1"/>
    <property type="molecule type" value="Genomic_DNA"/>
</dbReference>
<proteinExistence type="predicted"/>
<accession>A0AC61NC03</accession>
<dbReference type="Proteomes" id="UP000826212">
    <property type="component" value="Chromosome"/>
</dbReference>
<evidence type="ECO:0000313" key="1">
    <source>
        <dbReference type="EMBL" id="QZE13031.1"/>
    </source>
</evidence>
<sequence>MKKLTVILFVFLALCSCSKEEQDIPKIPSYVGGCYKLVRVDSPQIQDVNCNGVYEDLLTEYTTGNNPFNLNNSNNLLYCGRTEDSGGNEKFSFIFRVPGPYEMKEITNPFYDKIEYRKWDLTCSIYQPKVRPNDGTIGFTWDGLYSGSDHGSVRLAAYRNNMLIMKVVSVYYNQKEKVVEPITLTLIFKYLSSDKEEALKVSPATKFEEGDLSEEFIKQFN</sequence>
<name>A0AC61NC03_9BACT</name>
<keyword evidence="2" id="KW-1185">Reference proteome</keyword>
<organism evidence="1 2">
    <name type="scientific">Halosquirtibacter laminarini</name>
    <dbReference type="NCBI Taxonomy" id="3374600"/>
    <lineage>
        <taxon>Bacteria</taxon>
        <taxon>Pseudomonadati</taxon>
        <taxon>Bacteroidota</taxon>
        <taxon>Bacteroidia</taxon>
        <taxon>Marinilabiliales</taxon>
        <taxon>Prolixibacteraceae</taxon>
        <taxon>Halosquirtibacter</taxon>
    </lineage>
</organism>
<evidence type="ECO:0000313" key="2">
    <source>
        <dbReference type="Proteomes" id="UP000826212"/>
    </source>
</evidence>
<protein>
    <submittedName>
        <fullName evidence="1">Uncharacterized protein</fullName>
    </submittedName>
</protein>